<dbReference type="Gene3D" id="1.10.1470.10">
    <property type="entry name" value="YjbJ"/>
    <property type="match status" value="1"/>
</dbReference>
<dbReference type="AlphaFoldDB" id="A0A2W1JQD4"/>
<dbReference type="EMBL" id="PQWO01000001">
    <property type="protein sequence ID" value="PZD75533.1"/>
    <property type="molecule type" value="Genomic_DNA"/>
</dbReference>
<dbReference type="Proteomes" id="UP000248857">
    <property type="component" value="Unassembled WGS sequence"/>
</dbReference>
<comment type="similarity">
    <text evidence="1">Belongs to the UPF0337 (CsbD) family.</text>
</comment>
<feature type="domain" description="CsbD-like" evidence="3">
    <location>
        <begin position="5"/>
        <end position="57"/>
    </location>
</feature>
<evidence type="ECO:0000313" key="5">
    <source>
        <dbReference type="Proteomes" id="UP000248857"/>
    </source>
</evidence>
<dbReference type="OrthoDB" id="465089at2"/>
<dbReference type="RefSeq" id="WP_110984544.1">
    <property type="nucleotide sequence ID" value="NZ_CAWNWM010000001.1"/>
</dbReference>
<feature type="region of interest" description="Disordered" evidence="2">
    <location>
        <begin position="1"/>
        <end position="60"/>
    </location>
</feature>
<protein>
    <recommendedName>
        <fullName evidence="3">CsbD-like domain-containing protein</fullName>
    </recommendedName>
</protein>
<reference evidence="4 5" key="1">
    <citation type="journal article" date="2018" name="Sci. Rep.">
        <title>A novel species of the marine cyanobacterium Acaryochloris with a unique pigment content and lifestyle.</title>
        <authorList>
            <person name="Partensky F."/>
            <person name="Six C."/>
            <person name="Ratin M."/>
            <person name="Garczarek L."/>
            <person name="Vaulot D."/>
            <person name="Probert I."/>
            <person name="Calteau A."/>
            <person name="Gourvil P."/>
            <person name="Marie D."/>
            <person name="Grebert T."/>
            <person name="Bouchier C."/>
            <person name="Le Panse S."/>
            <person name="Gachenot M."/>
            <person name="Rodriguez F."/>
            <person name="Garrido J.L."/>
        </authorList>
    </citation>
    <scope>NUCLEOTIDE SEQUENCE [LARGE SCALE GENOMIC DNA]</scope>
    <source>
        <strain evidence="4 5">RCC1774</strain>
    </source>
</reference>
<keyword evidence="5" id="KW-1185">Reference proteome</keyword>
<evidence type="ECO:0000256" key="1">
    <source>
        <dbReference type="ARBA" id="ARBA00009129"/>
    </source>
</evidence>
<organism evidence="4 5">
    <name type="scientific">Acaryochloris thomasi RCC1774</name>
    <dbReference type="NCBI Taxonomy" id="1764569"/>
    <lineage>
        <taxon>Bacteria</taxon>
        <taxon>Bacillati</taxon>
        <taxon>Cyanobacteriota</taxon>
        <taxon>Cyanophyceae</taxon>
        <taxon>Acaryochloridales</taxon>
        <taxon>Acaryochloridaceae</taxon>
        <taxon>Acaryochloris</taxon>
        <taxon>Acaryochloris thomasi</taxon>
    </lineage>
</organism>
<dbReference type="InterPro" id="IPR008462">
    <property type="entry name" value="CsbD"/>
</dbReference>
<comment type="caution">
    <text evidence="4">The sequence shown here is derived from an EMBL/GenBank/DDBJ whole genome shotgun (WGS) entry which is preliminary data.</text>
</comment>
<name>A0A2W1JQD4_9CYAN</name>
<evidence type="ECO:0000313" key="4">
    <source>
        <dbReference type="EMBL" id="PZD75533.1"/>
    </source>
</evidence>
<evidence type="ECO:0000256" key="2">
    <source>
        <dbReference type="SAM" id="MobiDB-lite"/>
    </source>
</evidence>
<dbReference type="Pfam" id="PF05532">
    <property type="entry name" value="CsbD"/>
    <property type="match status" value="1"/>
</dbReference>
<evidence type="ECO:0000259" key="3">
    <source>
        <dbReference type="Pfam" id="PF05532"/>
    </source>
</evidence>
<sequence length="60" mass="6377">MSIEDRAKATAQNIEGKVQEAVGEVTGNPKDVSEGQAKQEGAAARHSVENVKDEIKKAID</sequence>
<gene>
    <name evidence="4" type="ORF">C1752_00316</name>
</gene>
<accession>A0A2W1JQD4</accession>
<dbReference type="InterPro" id="IPR036629">
    <property type="entry name" value="YjbJ_sf"/>
</dbReference>
<dbReference type="SUPFAM" id="SSF69047">
    <property type="entry name" value="Hypothetical protein YjbJ"/>
    <property type="match status" value="1"/>
</dbReference>
<feature type="compositionally biased region" description="Basic and acidic residues" evidence="2">
    <location>
        <begin position="46"/>
        <end position="60"/>
    </location>
</feature>
<proteinExistence type="inferred from homology"/>